<dbReference type="Pfam" id="PF04961">
    <property type="entry name" value="FTCD_C"/>
    <property type="match status" value="1"/>
</dbReference>
<evidence type="ECO:0000313" key="2">
    <source>
        <dbReference type="EMBL" id="GAG81283.1"/>
    </source>
</evidence>
<dbReference type="InterPro" id="IPR007044">
    <property type="entry name" value="Cyclodeamin/CycHdrlase"/>
</dbReference>
<evidence type="ECO:0000259" key="1">
    <source>
        <dbReference type="Pfam" id="PF04961"/>
    </source>
</evidence>
<dbReference type="SUPFAM" id="SSF101262">
    <property type="entry name" value="Methenyltetrahydrofolate cyclohydrolase-like"/>
    <property type="match status" value="1"/>
</dbReference>
<organism evidence="2">
    <name type="scientific">marine sediment metagenome</name>
    <dbReference type="NCBI Taxonomy" id="412755"/>
    <lineage>
        <taxon>unclassified sequences</taxon>
        <taxon>metagenomes</taxon>
        <taxon>ecological metagenomes</taxon>
    </lineage>
</organism>
<gene>
    <name evidence="2" type="ORF">S01H4_27984</name>
</gene>
<feature type="domain" description="Cyclodeaminase/cyclohydrolase" evidence="1">
    <location>
        <begin position="6"/>
        <end position="130"/>
    </location>
</feature>
<dbReference type="EMBL" id="BART01013800">
    <property type="protein sequence ID" value="GAG81283.1"/>
    <property type="molecule type" value="Genomic_DNA"/>
</dbReference>
<name>X1BAW4_9ZZZZ</name>
<reference evidence="2" key="1">
    <citation type="journal article" date="2014" name="Front. Microbiol.">
        <title>High frequency of phylogenetically diverse reductive dehalogenase-homologous genes in deep subseafloor sedimentary metagenomes.</title>
        <authorList>
            <person name="Kawai M."/>
            <person name="Futagami T."/>
            <person name="Toyoda A."/>
            <person name="Takaki Y."/>
            <person name="Nishi S."/>
            <person name="Hori S."/>
            <person name="Arai W."/>
            <person name="Tsubouchi T."/>
            <person name="Morono Y."/>
            <person name="Uchiyama I."/>
            <person name="Ito T."/>
            <person name="Fujiyama A."/>
            <person name="Inagaki F."/>
            <person name="Takami H."/>
        </authorList>
    </citation>
    <scope>NUCLEOTIDE SEQUENCE</scope>
    <source>
        <strain evidence="2">Expedition CK06-06</strain>
    </source>
</reference>
<dbReference type="GO" id="GO:0003824">
    <property type="term" value="F:catalytic activity"/>
    <property type="evidence" value="ECO:0007669"/>
    <property type="project" value="InterPro"/>
</dbReference>
<sequence>MYIDKSLNKYLDDLASKKPSPGGGSSAALTGAMGAGLISMVLHFSGGNIPASTENIRHKLVDLIDGDIIGYQEVTTAYKMPRERAEEKLKRTQAIQKALKKALSAPLEVCLLCHEAIKMCKSLVEKANVNL</sequence>
<feature type="non-terminal residue" evidence="2">
    <location>
        <position position="131"/>
    </location>
</feature>
<proteinExistence type="predicted"/>
<comment type="caution">
    <text evidence="2">The sequence shown here is derived from an EMBL/GenBank/DDBJ whole genome shotgun (WGS) entry which is preliminary data.</text>
</comment>
<dbReference type="AlphaFoldDB" id="X1BAW4"/>
<dbReference type="Gene3D" id="1.20.120.680">
    <property type="entry name" value="Formiminotetrahydrofolate cyclodeaminase monomer, up-and-down helical bundle"/>
    <property type="match status" value="1"/>
</dbReference>
<protein>
    <recommendedName>
        <fullName evidence="1">Cyclodeaminase/cyclohydrolase domain-containing protein</fullName>
    </recommendedName>
</protein>
<accession>X1BAW4</accession>
<dbReference type="InterPro" id="IPR036178">
    <property type="entry name" value="Formintransfe-cycloase-like_sf"/>
</dbReference>